<evidence type="ECO:0000313" key="3">
    <source>
        <dbReference type="EMBL" id="SFG61073.1"/>
    </source>
</evidence>
<dbReference type="EMBL" id="FOPK01000005">
    <property type="protein sequence ID" value="SFG61073.1"/>
    <property type="molecule type" value="Genomic_DNA"/>
</dbReference>
<protein>
    <submittedName>
        <fullName evidence="3">Uncharacterized protein</fullName>
    </submittedName>
</protein>
<reference evidence="2 4" key="1">
    <citation type="submission" date="2016-04" db="EMBL/GenBank/DDBJ databases">
        <title>Complete genome sequencing and analysis of CBMB27, Methylobacterium phyllosphaerae isolated from leaf tissues of rice (Oryza sativa L.).</title>
        <authorList>
            <person name="Lee Y."/>
            <person name="Hwangbo K."/>
            <person name="Chung H."/>
            <person name="Yoo J."/>
            <person name="Kim K.Y."/>
            <person name="Sa T.M."/>
            <person name="Um Y."/>
            <person name="Madhaiyan M."/>
        </authorList>
    </citation>
    <scope>NUCLEOTIDE SEQUENCE [LARGE SCALE GENOMIC DNA]</scope>
    <source>
        <strain evidence="2 4">CBMB27</strain>
    </source>
</reference>
<accession>A0AAE8HPZ0</accession>
<feature type="chain" id="PRO_5042136280" evidence="1">
    <location>
        <begin position="25"/>
        <end position="96"/>
    </location>
</feature>
<dbReference type="Proteomes" id="UP000185487">
    <property type="component" value="Chromosome"/>
</dbReference>
<dbReference type="EMBL" id="CP015367">
    <property type="protein sequence ID" value="APT33465.1"/>
    <property type="molecule type" value="Genomic_DNA"/>
</dbReference>
<sequence>MCRMTSLAALIVAGLCGVVPSAHARPETLMDLLGNRDSASCPRYQRTPQDRCNIVVHRPGGNPTQDMTGSIGHAKSWQANGGPRCKTICRFTGTQY</sequence>
<reference evidence="3 5" key="2">
    <citation type="submission" date="2016-10" db="EMBL/GenBank/DDBJ databases">
        <authorList>
            <person name="Varghese N."/>
            <person name="Submissions S."/>
        </authorList>
    </citation>
    <scope>NUCLEOTIDE SEQUENCE [LARGE SCALE GENOMIC DNA]</scope>
    <source>
        <strain evidence="3 5">CBMB27</strain>
    </source>
</reference>
<evidence type="ECO:0000313" key="5">
    <source>
        <dbReference type="Proteomes" id="UP000199140"/>
    </source>
</evidence>
<gene>
    <name evidence="2" type="ORF">MCBMB27_04174</name>
    <name evidence="3" type="ORF">SAMN05192567_105209</name>
</gene>
<proteinExistence type="predicted"/>
<keyword evidence="1" id="KW-0732">Signal</keyword>
<feature type="signal peptide" evidence="1">
    <location>
        <begin position="1"/>
        <end position="24"/>
    </location>
</feature>
<organism evidence="3 5">
    <name type="scientific">Methylobacterium phyllosphaerae</name>
    <dbReference type="NCBI Taxonomy" id="418223"/>
    <lineage>
        <taxon>Bacteria</taxon>
        <taxon>Pseudomonadati</taxon>
        <taxon>Pseudomonadota</taxon>
        <taxon>Alphaproteobacteria</taxon>
        <taxon>Hyphomicrobiales</taxon>
        <taxon>Methylobacteriaceae</taxon>
        <taxon>Methylobacterium</taxon>
    </lineage>
</organism>
<dbReference type="KEGG" id="mphy:MCBMB27_04174"/>
<keyword evidence="4" id="KW-1185">Reference proteome</keyword>
<evidence type="ECO:0000313" key="4">
    <source>
        <dbReference type="Proteomes" id="UP000185487"/>
    </source>
</evidence>
<name>A0AAE8HPZ0_9HYPH</name>
<evidence type="ECO:0000313" key="2">
    <source>
        <dbReference type="EMBL" id="APT33465.1"/>
    </source>
</evidence>
<dbReference type="Proteomes" id="UP000199140">
    <property type="component" value="Unassembled WGS sequence"/>
</dbReference>
<dbReference type="RefSeq" id="WP_075381147.1">
    <property type="nucleotide sequence ID" value="NZ_CP015367.1"/>
</dbReference>
<dbReference type="AlphaFoldDB" id="A0AAE8HPZ0"/>
<evidence type="ECO:0000256" key="1">
    <source>
        <dbReference type="SAM" id="SignalP"/>
    </source>
</evidence>